<reference evidence="1 2" key="1">
    <citation type="submission" date="2019-06" db="EMBL/GenBank/DDBJ databases">
        <title>Draft genome sequence of Methanolobus vulcani B1d.</title>
        <authorList>
            <person name="Creighbaum A.J."/>
            <person name="Ticak T."/>
            <person name="Hariraju D."/>
            <person name="Arivett B.A."/>
            <person name="Ferguson D.J.Jr."/>
        </authorList>
    </citation>
    <scope>NUCLEOTIDE SEQUENCE [LARGE SCALE GENOMIC DNA]</scope>
    <source>
        <strain evidence="1 2">B1d</strain>
    </source>
</reference>
<name>A0A7Z8P387_9EURY</name>
<dbReference type="EMBL" id="VIAQ01000006">
    <property type="protein sequence ID" value="TQD28318.1"/>
    <property type="molecule type" value="Genomic_DNA"/>
</dbReference>
<accession>A0A7Z8P387</accession>
<evidence type="ECO:0000313" key="1">
    <source>
        <dbReference type="EMBL" id="TQD28318.1"/>
    </source>
</evidence>
<dbReference type="OrthoDB" id="141174at2157"/>
<dbReference type="RefSeq" id="WP_154808423.1">
    <property type="nucleotide sequence ID" value="NZ_VIAQ01000006.1"/>
</dbReference>
<evidence type="ECO:0000313" key="2">
    <source>
        <dbReference type="Proteomes" id="UP000319335"/>
    </source>
</evidence>
<keyword evidence="2" id="KW-1185">Reference proteome</keyword>
<comment type="caution">
    <text evidence="1">The sequence shown here is derived from an EMBL/GenBank/DDBJ whole genome shotgun (WGS) entry which is preliminary data.</text>
</comment>
<dbReference type="Proteomes" id="UP000319335">
    <property type="component" value="Unassembled WGS sequence"/>
</dbReference>
<protein>
    <submittedName>
        <fullName evidence="1">Uncharacterized protein</fullName>
    </submittedName>
</protein>
<organism evidence="1 2">
    <name type="scientific">Methanolobus vulcani</name>
    <dbReference type="NCBI Taxonomy" id="38026"/>
    <lineage>
        <taxon>Archaea</taxon>
        <taxon>Methanobacteriati</taxon>
        <taxon>Methanobacteriota</taxon>
        <taxon>Stenosarchaea group</taxon>
        <taxon>Methanomicrobia</taxon>
        <taxon>Methanosarcinales</taxon>
        <taxon>Methanosarcinaceae</taxon>
        <taxon>Methanolobus</taxon>
    </lineage>
</organism>
<sequence length="140" mass="16514">MDRKEKKIAILFIILLLLKTSFLFFPSIEPFYTITNTDQYAHEVTTSISSENGEYSWQRYYEIGPGDTIEVKKPLRLVVKWVNPFREADIFYSSSDYDYFIASKGKEHYIHTQPAISTCMFFELHTESEEFEIEHVGTHH</sequence>
<proteinExistence type="predicted"/>
<gene>
    <name evidence="1" type="ORF">FKV42_01225</name>
</gene>
<dbReference type="AlphaFoldDB" id="A0A7Z8P387"/>